<comment type="catalytic activity">
    <reaction evidence="9">
        <text>GMP + ATP = GDP + ADP</text>
        <dbReference type="Rhea" id="RHEA:20780"/>
        <dbReference type="ChEBI" id="CHEBI:30616"/>
        <dbReference type="ChEBI" id="CHEBI:58115"/>
        <dbReference type="ChEBI" id="CHEBI:58189"/>
        <dbReference type="ChEBI" id="CHEBI:456216"/>
        <dbReference type="EC" id="2.7.4.8"/>
    </reaction>
</comment>
<comment type="similarity">
    <text evidence="1 9">Belongs to the guanylate kinase family.</text>
</comment>
<dbReference type="InterPro" id="IPR017665">
    <property type="entry name" value="Guanylate_kinase"/>
</dbReference>
<protein>
    <recommendedName>
        <fullName evidence="3 9">Guanylate kinase</fullName>
        <ecNumber evidence="2 9">2.7.4.8</ecNumber>
    </recommendedName>
    <alternativeName>
        <fullName evidence="8 9">GMP kinase</fullName>
    </alternativeName>
</protein>
<dbReference type="InterPro" id="IPR008145">
    <property type="entry name" value="GK/Ca_channel_bsu"/>
</dbReference>
<evidence type="ECO:0000256" key="9">
    <source>
        <dbReference type="HAMAP-Rule" id="MF_00328"/>
    </source>
</evidence>
<dbReference type="GO" id="GO:0005829">
    <property type="term" value="C:cytosol"/>
    <property type="evidence" value="ECO:0007669"/>
    <property type="project" value="TreeGrafter"/>
</dbReference>
<organism evidence="11">
    <name type="scientific">uncultured Truepera sp</name>
    <dbReference type="NCBI Taxonomy" id="543023"/>
    <lineage>
        <taxon>Bacteria</taxon>
        <taxon>Thermotogati</taxon>
        <taxon>Deinococcota</taxon>
        <taxon>Deinococci</taxon>
        <taxon>Trueperales</taxon>
        <taxon>Trueperaceae</taxon>
        <taxon>Truepera</taxon>
        <taxon>environmental samples</taxon>
    </lineage>
</organism>
<gene>
    <name evidence="9" type="primary">gmk</name>
    <name evidence="11" type="ORF">AVDCRST_MAG86-174</name>
</gene>
<evidence type="ECO:0000259" key="10">
    <source>
        <dbReference type="PROSITE" id="PS50052"/>
    </source>
</evidence>
<dbReference type="GO" id="GO:0005524">
    <property type="term" value="F:ATP binding"/>
    <property type="evidence" value="ECO:0007669"/>
    <property type="project" value="UniProtKB-UniRule"/>
</dbReference>
<sequence length="206" mass="23187">MPFNRPGILFVMTGASGVGKDTIRQAALPSIDELFFSVSATTRPRRPGEVHGKQYFFYEKAAFERLLAEDALLEHAEYVDDFYGTPAAPVKEALAGGRDVLLELELVGAREVKRRVPEAVMIFIAPPSLSELERRLRGRGTDSESRIQKRLARAREEIRAVKEFGYVVVNDTLPTAVRDFCSIIYAERARTALLSRRDIANFLREL</sequence>
<accession>A0A6J4UNB1</accession>
<keyword evidence="5 9" id="KW-0547">Nucleotide-binding</keyword>
<dbReference type="Gene3D" id="3.30.63.10">
    <property type="entry name" value="Guanylate Kinase phosphate binding domain"/>
    <property type="match status" value="1"/>
</dbReference>
<evidence type="ECO:0000256" key="3">
    <source>
        <dbReference type="ARBA" id="ARBA00016296"/>
    </source>
</evidence>
<dbReference type="InterPro" id="IPR008144">
    <property type="entry name" value="Guanylate_kin-like_dom"/>
</dbReference>
<proteinExistence type="inferred from homology"/>
<keyword evidence="4 9" id="KW-0808">Transferase</keyword>
<dbReference type="PANTHER" id="PTHR23117:SF13">
    <property type="entry name" value="GUANYLATE KINASE"/>
    <property type="match status" value="1"/>
</dbReference>
<keyword evidence="9" id="KW-0963">Cytoplasm</keyword>
<comment type="function">
    <text evidence="9">Essential for recycling GMP and indirectly, cGMP.</text>
</comment>
<keyword evidence="6 9" id="KW-0418">Kinase</keyword>
<evidence type="ECO:0000256" key="7">
    <source>
        <dbReference type="ARBA" id="ARBA00022840"/>
    </source>
</evidence>
<dbReference type="HAMAP" id="MF_00328">
    <property type="entry name" value="Guanylate_kinase"/>
    <property type="match status" value="1"/>
</dbReference>
<dbReference type="Pfam" id="PF00625">
    <property type="entry name" value="Guanylate_kin"/>
    <property type="match status" value="1"/>
</dbReference>
<evidence type="ECO:0000256" key="4">
    <source>
        <dbReference type="ARBA" id="ARBA00022679"/>
    </source>
</evidence>
<name>A0A6J4UNB1_9DEIN</name>
<dbReference type="CDD" id="cd00071">
    <property type="entry name" value="GMPK"/>
    <property type="match status" value="1"/>
</dbReference>
<dbReference type="EMBL" id="CADCWP010000002">
    <property type="protein sequence ID" value="CAA9552916.1"/>
    <property type="molecule type" value="Genomic_DNA"/>
</dbReference>
<dbReference type="PROSITE" id="PS50052">
    <property type="entry name" value="GUANYLATE_KINASE_2"/>
    <property type="match status" value="1"/>
</dbReference>
<comment type="subcellular location">
    <subcellularLocation>
        <location evidence="9">Cytoplasm</location>
    </subcellularLocation>
</comment>
<dbReference type="SUPFAM" id="SSF52540">
    <property type="entry name" value="P-loop containing nucleoside triphosphate hydrolases"/>
    <property type="match status" value="1"/>
</dbReference>
<dbReference type="NCBIfam" id="TIGR03263">
    <property type="entry name" value="guanyl_kin"/>
    <property type="match status" value="1"/>
</dbReference>
<dbReference type="GO" id="GO:0004385">
    <property type="term" value="F:GMP kinase activity"/>
    <property type="evidence" value="ECO:0007669"/>
    <property type="project" value="UniProtKB-UniRule"/>
</dbReference>
<feature type="domain" description="Guanylate kinase-like" evidence="10">
    <location>
        <begin position="7"/>
        <end position="185"/>
    </location>
</feature>
<dbReference type="SMART" id="SM00072">
    <property type="entry name" value="GuKc"/>
    <property type="match status" value="1"/>
</dbReference>
<dbReference type="Gene3D" id="3.40.50.300">
    <property type="entry name" value="P-loop containing nucleotide triphosphate hydrolases"/>
    <property type="match status" value="1"/>
</dbReference>
<dbReference type="FunFam" id="3.30.63.10:FF:000002">
    <property type="entry name" value="Guanylate kinase 1"/>
    <property type="match status" value="1"/>
</dbReference>
<keyword evidence="7 9" id="KW-0067">ATP-binding</keyword>
<evidence type="ECO:0000256" key="1">
    <source>
        <dbReference type="ARBA" id="ARBA00005790"/>
    </source>
</evidence>
<evidence type="ECO:0000256" key="6">
    <source>
        <dbReference type="ARBA" id="ARBA00022777"/>
    </source>
</evidence>
<evidence type="ECO:0000313" key="11">
    <source>
        <dbReference type="EMBL" id="CAA9552916.1"/>
    </source>
</evidence>
<dbReference type="EC" id="2.7.4.8" evidence="2 9"/>
<dbReference type="InterPro" id="IPR027417">
    <property type="entry name" value="P-loop_NTPase"/>
</dbReference>
<reference evidence="11" key="1">
    <citation type="submission" date="2020-02" db="EMBL/GenBank/DDBJ databases">
        <authorList>
            <person name="Meier V. D."/>
        </authorList>
    </citation>
    <scope>NUCLEOTIDE SEQUENCE</scope>
    <source>
        <strain evidence="11">AVDCRST_MAG86</strain>
    </source>
</reference>
<dbReference type="AlphaFoldDB" id="A0A6J4UNB1"/>
<feature type="binding site" evidence="9">
    <location>
        <begin position="14"/>
        <end position="21"/>
    </location>
    <ligand>
        <name>ATP</name>
        <dbReference type="ChEBI" id="CHEBI:30616"/>
    </ligand>
</feature>
<evidence type="ECO:0000256" key="8">
    <source>
        <dbReference type="ARBA" id="ARBA00030128"/>
    </source>
</evidence>
<evidence type="ECO:0000256" key="5">
    <source>
        <dbReference type="ARBA" id="ARBA00022741"/>
    </source>
</evidence>
<dbReference type="PANTHER" id="PTHR23117">
    <property type="entry name" value="GUANYLATE KINASE-RELATED"/>
    <property type="match status" value="1"/>
</dbReference>
<evidence type="ECO:0000256" key="2">
    <source>
        <dbReference type="ARBA" id="ARBA00012961"/>
    </source>
</evidence>